<dbReference type="Proteomes" id="UP001186944">
    <property type="component" value="Unassembled WGS sequence"/>
</dbReference>
<dbReference type="FunFam" id="3.20.20.140:FF:000033">
    <property type="entry name" value="Adenosine deaminase-like protein"/>
    <property type="match status" value="1"/>
</dbReference>
<dbReference type="GO" id="GO:0046103">
    <property type="term" value="P:inosine biosynthetic process"/>
    <property type="evidence" value="ECO:0007669"/>
    <property type="project" value="TreeGrafter"/>
</dbReference>
<proteinExistence type="inferred from homology"/>
<gene>
    <name evidence="10" type="ORF">FSP39_019602</name>
</gene>
<protein>
    <recommendedName>
        <fullName evidence="9">Adenosine deaminase domain-containing protein</fullName>
    </recommendedName>
</protein>
<evidence type="ECO:0000256" key="4">
    <source>
        <dbReference type="ARBA" id="ARBA00022723"/>
    </source>
</evidence>
<dbReference type="GO" id="GO:0046872">
    <property type="term" value="F:metal ion binding"/>
    <property type="evidence" value="ECO:0007669"/>
    <property type="project" value="UniProtKB-KW"/>
</dbReference>
<dbReference type="CDD" id="cd00443">
    <property type="entry name" value="ADA_AMPD"/>
    <property type="match status" value="1"/>
</dbReference>
<dbReference type="InterPro" id="IPR006330">
    <property type="entry name" value="Ado/ade_deaminase"/>
</dbReference>
<evidence type="ECO:0000256" key="8">
    <source>
        <dbReference type="ARBA" id="ARBA00048787"/>
    </source>
</evidence>
<evidence type="ECO:0000256" key="7">
    <source>
        <dbReference type="ARBA" id="ARBA00023080"/>
    </source>
</evidence>
<comment type="cofactor">
    <cofactor evidence="1">
        <name>Zn(2+)</name>
        <dbReference type="ChEBI" id="CHEBI:29105"/>
    </cofactor>
</comment>
<dbReference type="Pfam" id="PF00962">
    <property type="entry name" value="A_deaminase"/>
    <property type="match status" value="1"/>
</dbReference>
<organism evidence="10 11">
    <name type="scientific">Pinctada imbricata</name>
    <name type="common">Atlantic pearl-oyster</name>
    <name type="synonym">Pinctada martensii</name>
    <dbReference type="NCBI Taxonomy" id="66713"/>
    <lineage>
        <taxon>Eukaryota</taxon>
        <taxon>Metazoa</taxon>
        <taxon>Spiralia</taxon>
        <taxon>Lophotrochozoa</taxon>
        <taxon>Mollusca</taxon>
        <taxon>Bivalvia</taxon>
        <taxon>Autobranchia</taxon>
        <taxon>Pteriomorphia</taxon>
        <taxon>Pterioida</taxon>
        <taxon>Pterioidea</taxon>
        <taxon>Pteriidae</taxon>
        <taxon>Pinctada</taxon>
    </lineage>
</organism>
<dbReference type="Gene3D" id="3.20.20.140">
    <property type="entry name" value="Metal-dependent hydrolases"/>
    <property type="match status" value="1"/>
</dbReference>
<evidence type="ECO:0000256" key="3">
    <source>
        <dbReference type="ARBA" id="ARBA00011245"/>
    </source>
</evidence>
<accession>A0AA88YAM8</accession>
<evidence type="ECO:0000256" key="2">
    <source>
        <dbReference type="ARBA" id="ARBA00006676"/>
    </source>
</evidence>
<dbReference type="GO" id="GO:0009117">
    <property type="term" value="P:nucleotide metabolic process"/>
    <property type="evidence" value="ECO:0007669"/>
    <property type="project" value="UniProtKB-KW"/>
</dbReference>
<keyword evidence="11" id="KW-1185">Reference proteome</keyword>
<comment type="similarity">
    <text evidence="2">Belongs to the metallo-dependent hydrolases superfamily. Adenosine and AMP deaminases family.</text>
</comment>
<feature type="domain" description="Adenosine deaminase" evidence="9">
    <location>
        <begin position="3"/>
        <end position="324"/>
    </location>
</feature>
<dbReference type="PANTHER" id="PTHR11409">
    <property type="entry name" value="ADENOSINE DEAMINASE"/>
    <property type="match status" value="1"/>
</dbReference>
<dbReference type="InterPro" id="IPR001365">
    <property type="entry name" value="A_deaminase_dom"/>
</dbReference>
<dbReference type="InterPro" id="IPR032466">
    <property type="entry name" value="Metal_Hydrolase"/>
</dbReference>
<keyword evidence="6" id="KW-0862">Zinc</keyword>
<comment type="catalytic activity">
    <reaction evidence="8">
        <text>N(6)-methyl-AMP + H2O + H(+) = IMP + methylamine</text>
        <dbReference type="Rhea" id="RHEA:16001"/>
        <dbReference type="ChEBI" id="CHEBI:15377"/>
        <dbReference type="ChEBI" id="CHEBI:15378"/>
        <dbReference type="ChEBI" id="CHEBI:58053"/>
        <dbReference type="ChEBI" id="CHEBI:59338"/>
        <dbReference type="ChEBI" id="CHEBI:144842"/>
    </reaction>
    <physiologicalReaction direction="left-to-right" evidence="8">
        <dbReference type="Rhea" id="RHEA:16002"/>
    </physiologicalReaction>
</comment>
<name>A0AA88YAM8_PINIB</name>
<keyword evidence="7" id="KW-0546">Nucleotide metabolism</keyword>
<dbReference type="EMBL" id="VSWD01000007">
    <property type="protein sequence ID" value="KAK3098455.1"/>
    <property type="molecule type" value="Genomic_DNA"/>
</dbReference>
<sequence>MQELHAHLNGSISEETMRKLLSRRNGPTADTKMMFDKGQTATLEDCFNMFKLIHQVTVDTESVYMVACDVIREFAADNVKYLELRSTPREVVATGMTKEKYIEAILQAMKDCEKENLDIIVKLILAIDRRNGVKVAMETVNLAAKYRESSAGRVVGIDLSGDPKVGDGCDFIPAFQAAKAKGLKLALHLAEVPAVEETKEILQIVPDRIGHGTCLHTEAGGSQDLVDLVTHHQIPIELCLTSNVIGQTVPHFDNHQFKFWYAKNHPCVICTDDKGVFNTTLSNEYSIASRTFSLDERTLYQLSLQSIQYIFADDSVKADLKSRWKTWEAERFPITT</sequence>
<evidence type="ECO:0000313" key="11">
    <source>
        <dbReference type="Proteomes" id="UP001186944"/>
    </source>
</evidence>
<dbReference type="PANTHER" id="PTHR11409:SF42">
    <property type="entry name" value="ADENOSINE DEAMINASE-LIKE PROTEIN"/>
    <property type="match status" value="1"/>
</dbReference>
<dbReference type="GO" id="GO:0006154">
    <property type="term" value="P:adenosine catabolic process"/>
    <property type="evidence" value="ECO:0007669"/>
    <property type="project" value="TreeGrafter"/>
</dbReference>
<dbReference type="SUPFAM" id="SSF51556">
    <property type="entry name" value="Metallo-dependent hydrolases"/>
    <property type="match status" value="1"/>
</dbReference>
<comment type="subunit">
    <text evidence="3">Monomer.</text>
</comment>
<evidence type="ECO:0000313" key="10">
    <source>
        <dbReference type="EMBL" id="KAK3098455.1"/>
    </source>
</evidence>
<evidence type="ECO:0000256" key="1">
    <source>
        <dbReference type="ARBA" id="ARBA00001947"/>
    </source>
</evidence>
<evidence type="ECO:0000256" key="5">
    <source>
        <dbReference type="ARBA" id="ARBA00022801"/>
    </source>
</evidence>
<comment type="caution">
    <text evidence="10">The sequence shown here is derived from an EMBL/GenBank/DDBJ whole genome shotgun (WGS) entry which is preliminary data.</text>
</comment>
<keyword evidence="5" id="KW-0378">Hydrolase</keyword>
<reference evidence="10" key="1">
    <citation type="submission" date="2019-08" db="EMBL/GenBank/DDBJ databases">
        <title>The improved chromosome-level genome for the pearl oyster Pinctada fucata martensii using PacBio sequencing and Hi-C.</title>
        <authorList>
            <person name="Zheng Z."/>
        </authorList>
    </citation>
    <scope>NUCLEOTIDE SEQUENCE</scope>
    <source>
        <strain evidence="10">ZZ-2019</strain>
        <tissue evidence="10">Adductor muscle</tissue>
    </source>
</reference>
<dbReference type="GO" id="GO:0004000">
    <property type="term" value="F:adenosine deaminase activity"/>
    <property type="evidence" value="ECO:0007669"/>
    <property type="project" value="TreeGrafter"/>
</dbReference>
<dbReference type="AlphaFoldDB" id="A0AA88YAM8"/>
<evidence type="ECO:0000259" key="9">
    <source>
        <dbReference type="Pfam" id="PF00962"/>
    </source>
</evidence>
<evidence type="ECO:0000256" key="6">
    <source>
        <dbReference type="ARBA" id="ARBA00022833"/>
    </source>
</evidence>
<keyword evidence="4" id="KW-0479">Metal-binding</keyword>